<name>A0A8J1LXF3_XENLA</name>
<dbReference type="Proteomes" id="UP000186698">
    <property type="component" value="Chromosome 9_10L"/>
</dbReference>
<evidence type="ECO:0000259" key="7">
    <source>
        <dbReference type="PROSITE" id="PS51842"/>
    </source>
</evidence>
<evidence type="ECO:0000256" key="4">
    <source>
        <dbReference type="RuleBase" id="RU000685"/>
    </source>
</evidence>
<dbReference type="OrthoDB" id="2441647at2759"/>
<keyword evidence="2 4" id="KW-0403">Intermediate filament</keyword>
<protein>
    <submittedName>
        <fullName evidence="9">Keratin, type I cytoskeletal 19</fullName>
    </submittedName>
</protein>
<dbReference type="Gene3D" id="1.20.5.170">
    <property type="match status" value="1"/>
</dbReference>
<dbReference type="SMART" id="SM01391">
    <property type="entry name" value="Filament"/>
    <property type="match status" value="1"/>
</dbReference>
<dbReference type="PANTHER" id="PTHR23239:SF377">
    <property type="entry name" value="KERATIN 34"/>
    <property type="match status" value="1"/>
</dbReference>
<feature type="compositionally biased region" description="Basic and acidic residues" evidence="6">
    <location>
        <begin position="362"/>
        <end position="381"/>
    </location>
</feature>
<dbReference type="FunFam" id="1.20.5.1160:FF:000002">
    <property type="entry name" value="Type I keratin 10"/>
    <property type="match status" value="1"/>
</dbReference>
<comment type="similarity">
    <text evidence="4">Belongs to the intermediate filament family.</text>
</comment>
<dbReference type="GO" id="GO:0002009">
    <property type="term" value="P:morphogenesis of an epithelium"/>
    <property type="evidence" value="ECO:0000318"/>
    <property type="project" value="GO_Central"/>
</dbReference>
<dbReference type="FunFam" id="1.20.5.500:FF:000001">
    <property type="entry name" value="Type II keratin 23"/>
    <property type="match status" value="1"/>
</dbReference>
<evidence type="ECO:0000256" key="5">
    <source>
        <dbReference type="SAM" id="Coils"/>
    </source>
</evidence>
<dbReference type="Gene3D" id="1.20.5.500">
    <property type="entry name" value="Single helix bin"/>
    <property type="match status" value="1"/>
</dbReference>
<gene>
    <name evidence="9" type="primary">krt34.L</name>
</gene>
<keyword evidence="8" id="KW-1185">Reference proteome</keyword>
<sequence length="398" mass="44966">MSVKQSHRFSSGSSCCGVSMHGGRGYGGLRSSLGGYCGIGGGSIGGKNEGMLNVCEKETMQQLNDRLANYLGRVRSLEEENGQLERKIREWYDRQVPYSFPDFNNYFRTIEELQNKILNASSGNGNLILQIDNARLTSDDFRNKFESEAAFRMGVEGDMNGLRRVLEELNLGNNDQEIQRQNLNEELTFLKKNHAEEVASLRSQLGQRVNVEVDAAPSVDLNGVLGEIREQYEGIVESNRREAENWFLSKSEELNQQITSGANQLQTVQTESIQLRNTIQGLEIDLQSQNSMRGALEGTMADIESRYGGQLSQLQCLINNVESQLGNLRSDRERQNFEYNALMDVKTHLEMEIATYRRLLEGEDRQRGSNRDMGSNKDMGHSRSRTTVTMMEEGFRKA</sequence>
<dbReference type="RefSeq" id="XP_041433430.1">
    <property type="nucleotide sequence ID" value="XM_041577496.1"/>
</dbReference>
<dbReference type="InterPro" id="IPR002957">
    <property type="entry name" value="Keratin_I"/>
</dbReference>
<dbReference type="GeneID" id="108700756"/>
<organism evidence="8 9">
    <name type="scientific">Xenopus laevis</name>
    <name type="common">African clawed frog</name>
    <dbReference type="NCBI Taxonomy" id="8355"/>
    <lineage>
        <taxon>Eukaryota</taxon>
        <taxon>Metazoa</taxon>
        <taxon>Chordata</taxon>
        <taxon>Craniata</taxon>
        <taxon>Vertebrata</taxon>
        <taxon>Euteleostomi</taxon>
        <taxon>Amphibia</taxon>
        <taxon>Batrachia</taxon>
        <taxon>Anura</taxon>
        <taxon>Pipoidea</taxon>
        <taxon>Pipidae</taxon>
        <taxon>Xenopodinae</taxon>
        <taxon>Xenopus</taxon>
        <taxon>Xenopus</taxon>
    </lineage>
</organism>
<reference evidence="9" key="1">
    <citation type="submission" date="2025-08" db="UniProtKB">
        <authorList>
            <consortium name="RefSeq"/>
        </authorList>
    </citation>
    <scope>IDENTIFICATION</scope>
    <source>
        <strain evidence="9">J_2021</strain>
        <tissue evidence="9">Erythrocytes</tissue>
    </source>
</reference>
<dbReference type="SUPFAM" id="SSF64593">
    <property type="entry name" value="Intermediate filament protein, coiled coil region"/>
    <property type="match status" value="2"/>
</dbReference>
<keyword evidence="3 5" id="KW-0175">Coiled coil</keyword>
<dbReference type="InterPro" id="IPR039008">
    <property type="entry name" value="IF_rod_dom"/>
</dbReference>
<evidence type="ECO:0000313" key="9">
    <source>
        <dbReference type="RefSeq" id="XP_041433430.1"/>
    </source>
</evidence>
<evidence type="ECO:0000256" key="6">
    <source>
        <dbReference type="SAM" id="MobiDB-lite"/>
    </source>
</evidence>
<dbReference type="PROSITE" id="PS00226">
    <property type="entry name" value="IF_ROD_1"/>
    <property type="match status" value="1"/>
</dbReference>
<evidence type="ECO:0000256" key="2">
    <source>
        <dbReference type="ARBA" id="ARBA00022754"/>
    </source>
</evidence>
<feature type="coiled-coil region" evidence="5">
    <location>
        <begin position="166"/>
        <end position="193"/>
    </location>
</feature>
<accession>A0A8J1LXF3</accession>
<feature type="region of interest" description="Disordered" evidence="6">
    <location>
        <begin position="362"/>
        <end position="398"/>
    </location>
</feature>
<dbReference type="FunFam" id="1.20.5.170:FF:000002">
    <property type="entry name" value="Type I keratin KA11"/>
    <property type="match status" value="1"/>
</dbReference>
<evidence type="ECO:0000256" key="1">
    <source>
        <dbReference type="ARBA" id="ARBA00022744"/>
    </source>
</evidence>
<dbReference type="GO" id="GO:0045095">
    <property type="term" value="C:keratin filament"/>
    <property type="evidence" value="ECO:0000318"/>
    <property type="project" value="GO_Central"/>
</dbReference>
<dbReference type="Pfam" id="PF00038">
    <property type="entry name" value="Filament"/>
    <property type="match status" value="1"/>
</dbReference>
<dbReference type="AlphaFoldDB" id="A0A8J1LXF3"/>
<dbReference type="Gene3D" id="1.20.5.1160">
    <property type="entry name" value="Vasodilator-stimulated phosphoprotein"/>
    <property type="match status" value="1"/>
</dbReference>
<dbReference type="GO" id="GO:0005856">
    <property type="term" value="C:cytoskeleton"/>
    <property type="evidence" value="ECO:0000318"/>
    <property type="project" value="GO_Central"/>
</dbReference>
<feature type="domain" description="IF rod" evidence="7">
    <location>
        <begin position="56"/>
        <end position="367"/>
    </location>
</feature>
<proteinExistence type="inferred from homology"/>
<evidence type="ECO:0000256" key="3">
    <source>
        <dbReference type="ARBA" id="ARBA00023054"/>
    </source>
</evidence>
<dbReference type="GO" id="GO:0045109">
    <property type="term" value="P:intermediate filament organization"/>
    <property type="evidence" value="ECO:0000318"/>
    <property type="project" value="GO_Central"/>
</dbReference>
<dbReference type="PROSITE" id="PS51842">
    <property type="entry name" value="IF_ROD_2"/>
    <property type="match status" value="1"/>
</dbReference>
<keyword evidence="1" id="KW-0416">Keratin</keyword>
<dbReference type="GO" id="GO:0030855">
    <property type="term" value="P:epithelial cell differentiation"/>
    <property type="evidence" value="ECO:0000318"/>
    <property type="project" value="GO_Central"/>
</dbReference>
<feature type="coiled-coil region" evidence="5">
    <location>
        <begin position="60"/>
        <end position="94"/>
    </location>
</feature>
<dbReference type="GO" id="GO:0030280">
    <property type="term" value="F:structural constituent of skin epidermis"/>
    <property type="evidence" value="ECO:0000318"/>
    <property type="project" value="GO_Central"/>
</dbReference>
<evidence type="ECO:0000313" key="8">
    <source>
        <dbReference type="Proteomes" id="UP000186698"/>
    </source>
</evidence>
<dbReference type="PRINTS" id="PR01248">
    <property type="entry name" value="TYPE1KERATIN"/>
</dbReference>
<dbReference type="KEGG" id="xla:108700756"/>
<dbReference type="InterPro" id="IPR018039">
    <property type="entry name" value="IF_conserved"/>
</dbReference>
<dbReference type="CTD" id="108700756"/>
<dbReference type="PANTHER" id="PTHR23239">
    <property type="entry name" value="INTERMEDIATE FILAMENT"/>
    <property type="match status" value="1"/>
</dbReference>